<dbReference type="Proteomes" id="UP001159363">
    <property type="component" value="Chromosome 3"/>
</dbReference>
<comment type="caution">
    <text evidence="1">The sequence shown here is derived from an EMBL/GenBank/DDBJ whole genome shotgun (WGS) entry which is preliminary data.</text>
</comment>
<dbReference type="PANTHER" id="PTHR47018">
    <property type="entry name" value="CXC DOMAIN-CONTAINING PROTEIN-RELATED"/>
    <property type="match status" value="1"/>
</dbReference>
<dbReference type="EMBL" id="JARBHB010000003">
    <property type="protein sequence ID" value="KAJ8889211.1"/>
    <property type="molecule type" value="Genomic_DNA"/>
</dbReference>
<organism evidence="1 2">
    <name type="scientific">Dryococelus australis</name>
    <dbReference type="NCBI Taxonomy" id="614101"/>
    <lineage>
        <taxon>Eukaryota</taxon>
        <taxon>Metazoa</taxon>
        <taxon>Ecdysozoa</taxon>
        <taxon>Arthropoda</taxon>
        <taxon>Hexapoda</taxon>
        <taxon>Insecta</taxon>
        <taxon>Pterygota</taxon>
        <taxon>Neoptera</taxon>
        <taxon>Polyneoptera</taxon>
        <taxon>Phasmatodea</taxon>
        <taxon>Verophasmatodea</taxon>
        <taxon>Anareolatae</taxon>
        <taxon>Phasmatidae</taxon>
        <taxon>Eurycanthinae</taxon>
        <taxon>Dryococelus</taxon>
    </lineage>
</organism>
<dbReference type="PANTHER" id="PTHR47018:SF3">
    <property type="entry name" value="MYCBP-ASSOCIATED PROTEIN"/>
    <property type="match status" value="1"/>
</dbReference>
<evidence type="ECO:0000313" key="1">
    <source>
        <dbReference type="EMBL" id="KAJ8889211.1"/>
    </source>
</evidence>
<gene>
    <name evidence="1" type="ORF">PR048_008709</name>
</gene>
<proteinExistence type="predicted"/>
<name>A0ABQ9HXV6_9NEOP</name>
<accession>A0ABQ9HXV6</accession>
<evidence type="ECO:0000313" key="2">
    <source>
        <dbReference type="Proteomes" id="UP001159363"/>
    </source>
</evidence>
<sequence length="207" mass="23341">MMQTVYNNSNPQYTGKATIRFLPIINIAPITFDKSLYWKASQIIHEYKDLENTVLMLGSFHTLMNLVGSIGTLMKGSCLNEVLQEIYGSNTVLHMMSGKDIFRAIHGHMLVHAALSTLLVADMFPCNEDGSCQKFIKTASTLFDSIMSGKEYVENAETSDTMCEIANDLKKKKLQLQSSETSKLWLAYQEMVQTVYKLITADRTSSW</sequence>
<keyword evidence="2" id="KW-1185">Reference proteome</keyword>
<reference evidence="1 2" key="1">
    <citation type="submission" date="2023-02" db="EMBL/GenBank/DDBJ databases">
        <title>LHISI_Scaffold_Assembly.</title>
        <authorList>
            <person name="Stuart O.P."/>
            <person name="Cleave R."/>
            <person name="Magrath M.J.L."/>
            <person name="Mikheyev A.S."/>
        </authorList>
    </citation>
    <scope>NUCLEOTIDE SEQUENCE [LARGE SCALE GENOMIC DNA]</scope>
    <source>
        <strain evidence="1">Daus_M_001</strain>
        <tissue evidence="1">Leg muscle</tissue>
    </source>
</reference>
<protein>
    <submittedName>
        <fullName evidence="1">Uncharacterized protein</fullName>
    </submittedName>
</protein>